<dbReference type="InterPro" id="IPR013087">
    <property type="entry name" value="Znf_C2H2_type"/>
</dbReference>
<comment type="caution">
    <text evidence="11">The sequence shown here is derived from an EMBL/GenBank/DDBJ whole genome shotgun (WGS) entry which is preliminary data.</text>
</comment>
<dbReference type="Proteomes" id="UP001433268">
    <property type="component" value="Unassembled WGS sequence"/>
</dbReference>
<dbReference type="PANTHER" id="PTHR46179">
    <property type="entry name" value="ZINC FINGER PROTEIN"/>
    <property type="match status" value="1"/>
</dbReference>
<feature type="region of interest" description="Disordered" evidence="9">
    <location>
        <begin position="372"/>
        <end position="391"/>
    </location>
</feature>
<keyword evidence="7" id="KW-0539">Nucleus</keyword>
<evidence type="ECO:0000256" key="3">
    <source>
        <dbReference type="ARBA" id="ARBA00022771"/>
    </source>
</evidence>
<dbReference type="EMBL" id="JAQQWN010000004">
    <property type="protein sequence ID" value="KAK8087795.1"/>
    <property type="molecule type" value="Genomic_DNA"/>
</dbReference>
<evidence type="ECO:0000256" key="6">
    <source>
        <dbReference type="ARBA" id="ARBA00023163"/>
    </source>
</evidence>
<gene>
    <name evidence="11" type="ORF">PG997_002756</name>
</gene>
<organism evidence="11 12">
    <name type="scientific">Apiospora hydei</name>
    <dbReference type="NCBI Taxonomy" id="1337664"/>
    <lineage>
        <taxon>Eukaryota</taxon>
        <taxon>Fungi</taxon>
        <taxon>Dikarya</taxon>
        <taxon>Ascomycota</taxon>
        <taxon>Pezizomycotina</taxon>
        <taxon>Sordariomycetes</taxon>
        <taxon>Xylariomycetidae</taxon>
        <taxon>Amphisphaeriales</taxon>
        <taxon>Apiosporaceae</taxon>
        <taxon>Apiospora</taxon>
    </lineage>
</organism>
<evidence type="ECO:0000313" key="12">
    <source>
        <dbReference type="Proteomes" id="UP001433268"/>
    </source>
</evidence>
<dbReference type="RefSeq" id="XP_066670689.1">
    <property type="nucleotide sequence ID" value="XM_066807071.1"/>
</dbReference>
<dbReference type="SMART" id="SM00355">
    <property type="entry name" value="ZnF_C2H2"/>
    <property type="match status" value="3"/>
</dbReference>
<evidence type="ECO:0000256" key="4">
    <source>
        <dbReference type="ARBA" id="ARBA00022833"/>
    </source>
</evidence>
<evidence type="ECO:0000256" key="1">
    <source>
        <dbReference type="ARBA" id="ARBA00004123"/>
    </source>
</evidence>
<proteinExistence type="predicted"/>
<feature type="domain" description="C2H2-type" evidence="10">
    <location>
        <begin position="254"/>
        <end position="284"/>
    </location>
</feature>
<keyword evidence="4" id="KW-0862">Zinc</keyword>
<evidence type="ECO:0000256" key="5">
    <source>
        <dbReference type="ARBA" id="ARBA00023015"/>
    </source>
</evidence>
<accession>A0ABR1WXC4</accession>
<evidence type="ECO:0000256" key="8">
    <source>
        <dbReference type="PROSITE-ProRule" id="PRU00042"/>
    </source>
</evidence>
<keyword evidence="5" id="KW-0805">Transcription regulation</keyword>
<dbReference type="InterPro" id="IPR051061">
    <property type="entry name" value="Zinc_finger_trans_reg"/>
</dbReference>
<keyword evidence="12" id="KW-1185">Reference proteome</keyword>
<evidence type="ECO:0000256" key="7">
    <source>
        <dbReference type="ARBA" id="ARBA00023242"/>
    </source>
</evidence>
<dbReference type="GeneID" id="92040131"/>
<feature type="region of interest" description="Disordered" evidence="9">
    <location>
        <begin position="61"/>
        <end position="84"/>
    </location>
</feature>
<keyword evidence="6" id="KW-0804">Transcription</keyword>
<keyword evidence="2" id="KW-0479">Metal-binding</keyword>
<name>A0ABR1WXC4_9PEZI</name>
<dbReference type="PROSITE" id="PS00028">
    <property type="entry name" value="ZINC_FINGER_C2H2_1"/>
    <property type="match status" value="2"/>
</dbReference>
<comment type="subcellular location">
    <subcellularLocation>
        <location evidence="1">Nucleus</location>
    </subcellularLocation>
</comment>
<evidence type="ECO:0000313" key="11">
    <source>
        <dbReference type="EMBL" id="KAK8087795.1"/>
    </source>
</evidence>
<evidence type="ECO:0000256" key="2">
    <source>
        <dbReference type="ARBA" id="ARBA00022723"/>
    </source>
</evidence>
<dbReference type="Gene3D" id="3.30.160.60">
    <property type="entry name" value="Classic Zinc Finger"/>
    <property type="match status" value="2"/>
</dbReference>
<reference evidence="11 12" key="1">
    <citation type="submission" date="2023-01" db="EMBL/GenBank/DDBJ databases">
        <title>Analysis of 21 Apiospora genomes using comparative genomics revels a genus with tremendous synthesis potential of carbohydrate active enzymes and secondary metabolites.</title>
        <authorList>
            <person name="Sorensen T."/>
        </authorList>
    </citation>
    <scope>NUCLEOTIDE SEQUENCE [LARGE SCALE GENOMIC DNA]</scope>
    <source>
        <strain evidence="11 12">CBS 114990</strain>
    </source>
</reference>
<keyword evidence="3 8" id="KW-0863">Zinc-finger</keyword>
<evidence type="ECO:0000256" key="9">
    <source>
        <dbReference type="SAM" id="MobiDB-lite"/>
    </source>
</evidence>
<protein>
    <recommendedName>
        <fullName evidence="10">C2H2-type domain-containing protein</fullName>
    </recommendedName>
</protein>
<evidence type="ECO:0000259" key="10">
    <source>
        <dbReference type="PROSITE" id="PS50157"/>
    </source>
</evidence>
<sequence length="432" mass="48274">MDNYEPASSMSSFPTQDQEDWSIYYGYMDNAAASLGFDPAVFAGAPSAVPDCAGYVSDMQNPPTSVETHAPVSPNGTLRHPSGGCAEHSNGIGYNWTTPVSCDNIDISFTFPVIPYDTDSFIPDSPLPGTETGTNHDSYDAGAHVTQYDTMSPDQLAGPAYTSHPGVPLDAGYKTAQAVQSGSPSSRNEFHCGMHGCQMSFQGEWMLEDHQRFHAKHHWVVRESPFICECGQQCAKLDTLQRHIRRFQNASSDFRCHEPGCPSAFKRKDHLVQHLRHGHKFSDAELETKFPSRKVFTNTKPVCHFTSCEYNRDASFKHQTLVIQEAIKPFAKQADYTKHMRDVHEWSPYPCTIPSCDKQGKKGYFSQKALQKHKKEQHPDMEEEEPLGREPRAAQKVPCGMPGCNLMLAPSSVSRHRLLAHPLLEKKLRESL</sequence>
<dbReference type="PANTHER" id="PTHR46179:SF13">
    <property type="entry name" value="C2H2-TYPE DOMAIN-CONTAINING PROTEIN"/>
    <property type="match status" value="1"/>
</dbReference>
<dbReference type="PROSITE" id="PS50157">
    <property type="entry name" value="ZINC_FINGER_C2H2_2"/>
    <property type="match status" value="1"/>
</dbReference>